<keyword evidence="3 6" id="KW-0732">Signal</keyword>
<gene>
    <name evidence="8" type="ORF">ACFFGS_08635</name>
</gene>
<feature type="chain" id="PRO_5045612402" evidence="6">
    <location>
        <begin position="25"/>
        <end position="123"/>
    </location>
</feature>
<dbReference type="InterPro" id="IPR019931">
    <property type="entry name" value="LPXTG_anchor"/>
</dbReference>
<keyword evidence="1" id="KW-0134">Cell wall</keyword>
<dbReference type="NCBIfam" id="TIGR01167">
    <property type="entry name" value="LPXTG_anchor"/>
    <property type="match status" value="1"/>
</dbReference>
<keyword evidence="5" id="KW-1133">Transmembrane helix</keyword>
<sequence>MKRLVVSLISTVLLTVGFGTPVRAETGPASKTQIQFYRGKPQPPQPSTHQVPSGQVAYQVTDKHDESTGLTRWIDRTGAIRLPQTGEQITVIYLVTGGLLLVATGLGVSLWRLGSEVKAREKR</sequence>
<dbReference type="EMBL" id="JBHLUK010000068">
    <property type="protein sequence ID" value="MFC0424182.1"/>
    <property type="molecule type" value="Genomic_DNA"/>
</dbReference>
<accession>A0ABV6K4Y0</accession>
<keyword evidence="5" id="KW-0812">Transmembrane</keyword>
<keyword evidence="2" id="KW-0964">Secreted</keyword>
<evidence type="ECO:0000256" key="2">
    <source>
        <dbReference type="ARBA" id="ARBA00022525"/>
    </source>
</evidence>
<evidence type="ECO:0000256" key="4">
    <source>
        <dbReference type="ARBA" id="ARBA00023088"/>
    </source>
</evidence>
<protein>
    <submittedName>
        <fullName evidence="8">LPXTG cell wall anchor domain-containing protein</fullName>
    </submittedName>
</protein>
<feature type="domain" description="Gram-positive cocci surface proteins LPxTG" evidence="7">
    <location>
        <begin position="78"/>
        <end position="110"/>
    </location>
</feature>
<evidence type="ECO:0000256" key="1">
    <source>
        <dbReference type="ARBA" id="ARBA00022512"/>
    </source>
</evidence>
<name>A0ABV6K4Y0_9LACO</name>
<evidence type="ECO:0000313" key="8">
    <source>
        <dbReference type="EMBL" id="MFC0424182.1"/>
    </source>
</evidence>
<evidence type="ECO:0000259" key="7">
    <source>
        <dbReference type="Pfam" id="PF00746"/>
    </source>
</evidence>
<organism evidence="8 9">
    <name type="scientific">Lactiplantibacillus plajomi</name>
    <dbReference type="NCBI Taxonomy" id="1457217"/>
    <lineage>
        <taxon>Bacteria</taxon>
        <taxon>Bacillati</taxon>
        <taxon>Bacillota</taxon>
        <taxon>Bacilli</taxon>
        <taxon>Lactobacillales</taxon>
        <taxon>Lactobacillaceae</taxon>
        <taxon>Lactiplantibacillus</taxon>
    </lineage>
</organism>
<comment type="caution">
    <text evidence="8">The sequence shown here is derived from an EMBL/GenBank/DDBJ whole genome shotgun (WGS) entry which is preliminary data.</text>
</comment>
<evidence type="ECO:0000256" key="5">
    <source>
        <dbReference type="SAM" id="Phobius"/>
    </source>
</evidence>
<evidence type="ECO:0000256" key="3">
    <source>
        <dbReference type="ARBA" id="ARBA00022729"/>
    </source>
</evidence>
<feature type="signal peptide" evidence="6">
    <location>
        <begin position="1"/>
        <end position="24"/>
    </location>
</feature>
<dbReference type="Pfam" id="PF00746">
    <property type="entry name" value="Gram_pos_anchor"/>
    <property type="match status" value="1"/>
</dbReference>
<keyword evidence="4" id="KW-0572">Peptidoglycan-anchor</keyword>
<keyword evidence="5" id="KW-0472">Membrane</keyword>
<reference evidence="8 9" key="1">
    <citation type="submission" date="2024-09" db="EMBL/GenBank/DDBJ databases">
        <authorList>
            <person name="Sun Q."/>
            <person name="Mori K."/>
        </authorList>
    </citation>
    <scope>NUCLEOTIDE SEQUENCE [LARGE SCALE GENOMIC DNA]</scope>
    <source>
        <strain evidence="8 9">TBRC 4575</strain>
    </source>
</reference>
<dbReference type="Proteomes" id="UP001589855">
    <property type="component" value="Unassembled WGS sequence"/>
</dbReference>
<evidence type="ECO:0000256" key="6">
    <source>
        <dbReference type="SAM" id="SignalP"/>
    </source>
</evidence>
<evidence type="ECO:0000313" key="9">
    <source>
        <dbReference type="Proteomes" id="UP001589855"/>
    </source>
</evidence>
<keyword evidence="9" id="KW-1185">Reference proteome</keyword>
<dbReference type="RefSeq" id="WP_137645182.1">
    <property type="nucleotide sequence ID" value="NZ_BAABRM010000014.1"/>
</dbReference>
<proteinExistence type="predicted"/>
<feature type="transmembrane region" description="Helical" evidence="5">
    <location>
        <begin position="91"/>
        <end position="113"/>
    </location>
</feature>